<dbReference type="HOGENOM" id="CLU_008537_1_0_1"/>
<dbReference type="SUPFAM" id="SSF50486">
    <property type="entry name" value="FMT C-terminal domain-like"/>
    <property type="match status" value="1"/>
</dbReference>
<organism evidence="3 4">
    <name type="scientific">Aureobasidium subglaciale (strain EXF-2481)</name>
    <name type="common">Aureobasidium pullulans var. subglaciale</name>
    <dbReference type="NCBI Taxonomy" id="1043005"/>
    <lineage>
        <taxon>Eukaryota</taxon>
        <taxon>Fungi</taxon>
        <taxon>Dikarya</taxon>
        <taxon>Ascomycota</taxon>
        <taxon>Pezizomycotina</taxon>
        <taxon>Dothideomycetes</taxon>
        <taxon>Dothideomycetidae</taxon>
        <taxon>Dothideales</taxon>
        <taxon>Saccotheciaceae</taxon>
        <taxon>Aureobasidium</taxon>
    </lineage>
</organism>
<keyword evidence="4" id="KW-1185">Reference proteome</keyword>
<dbReference type="GO" id="GO:0003824">
    <property type="term" value="F:catalytic activity"/>
    <property type="evidence" value="ECO:0007669"/>
    <property type="project" value="InterPro"/>
</dbReference>
<evidence type="ECO:0000256" key="1">
    <source>
        <dbReference type="ARBA" id="ARBA00023026"/>
    </source>
</evidence>
<dbReference type="GeneID" id="25367654"/>
<dbReference type="Pfam" id="PF02911">
    <property type="entry name" value="Formyl_trans_C"/>
    <property type="match status" value="1"/>
</dbReference>
<dbReference type="InterPro" id="IPR029045">
    <property type="entry name" value="ClpP/crotonase-like_dom_sf"/>
</dbReference>
<dbReference type="Proteomes" id="UP000030641">
    <property type="component" value="Unassembled WGS sequence"/>
</dbReference>
<dbReference type="InterPro" id="IPR005793">
    <property type="entry name" value="Formyl_trans_C"/>
</dbReference>
<evidence type="ECO:0000313" key="4">
    <source>
        <dbReference type="Proteomes" id="UP000030641"/>
    </source>
</evidence>
<dbReference type="RefSeq" id="XP_013339645.1">
    <property type="nucleotide sequence ID" value="XM_013484191.1"/>
</dbReference>
<dbReference type="SUPFAM" id="SSF53328">
    <property type="entry name" value="Formyltransferase"/>
    <property type="match status" value="1"/>
</dbReference>
<dbReference type="SUPFAM" id="SSF52096">
    <property type="entry name" value="ClpP/crotonase"/>
    <property type="match status" value="1"/>
</dbReference>
<dbReference type="InterPro" id="IPR036477">
    <property type="entry name" value="Formyl_transf_N_sf"/>
</dbReference>
<dbReference type="InterPro" id="IPR001753">
    <property type="entry name" value="Enoyl-CoA_hydra/iso"/>
</dbReference>
<dbReference type="Gene3D" id="3.40.50.12230">
    <property type="match status" value="1"/>
</dbReference>
<dbReference type="PANTHER" id="PTHR43388:SF1">
    <property type="entry name" value="HYDROGENASE MATURATION FACTOR HOXX"/>
    <property type="match status" value="1"/>
</dbReference>
<proteinExistence type="predicted"/>
<sequence length="708" mass="78771">MKILLLCTAHNSLSQRLYLTLVPNHEITIEYALSAETMIEAVRMAHPHLVVCPFLTSAVPTEIYTRYMTLVVHPGAPGDGGPSALDFIIMGEDGTDDNLERVMSKDIWSEHGRTHWAVTVLQAIAEYDAGPVWAFEQFRLDIDDHHLTKSSLYRGDVTRAAVSATLAALDRVQLAFQEQVTHIIGDTDNWSRAAPKLEAKAEYKIASVTTGERFHGGHTAPLPFLKATQRDFDISRHSARMISRLIRASDSQPGCLTNFLGPSLYLYGGFVEDGQHMSNISVKPGKIIGTRNDAVCFNTLDNKGIWITHARRVKKKTDASLWPKAPAVLLFAELGIIDLEKLPQFLPSLPADFSRVEYPTFQEILVEYGNIATGQRVAYLTFDFYNGAMSTCQCQLMYAVLRSILDTHTQASPLSAVVLLGGSYFSNGIHLNVIEVASDPAYESWININAMNDVVLLLLQDFSAHNITTISTLRGNAAAGGVALAAATDYVIAGENVVINPAYRALGLFGSEYHTLTYPGRVGHNAARHLLRDMLPISAQQAKDIGLVDVVIPSHGTTLDKAIHTHISDIISTCLSLGIWKRALDLSPPALAKARMRELAEMAKDFWSPRSVRYHSRRRDFVRKIKPSKTPLRFAQHRRKIGELDEEERDDFDLVETFGVLTRKEQEQALWEEMDALEMQARKASHPSIVAEKEKGKLEIMFSCYYNS</sequence>
<dbReference type="Pfam" id="PF00378">
    <property type="entry name" value="ECH_1"/>
    <property type="match status" value="1"/>
</dbReference>
<dbReference type="Gene3D" id="3.90.226.10">
    <property type="entry name" value="2-enoyl-CoA Hydratase, Chain A, domain 1"/>
    <property type="match status" value="1"/>
</dbReference>
<dbReference type="OrthoDB" id="5126881at2759"/>
<dbReference type="CDD" id="cd08650">
    <property type="entry name" value="FMT_core_HypX_N"/>
    <property type="match status" value="1"/>
</dbReference>
<dbReference type="InParanoid" id="A0A074Y0D7"/>
<dbReference type="InterPro" id="IPR011034">
    <property type="entry name" value="Formyl_transferase-like_C_sf"/>
</dbReference>
<dbReference type="STRING" id="1043005.A0A074Y0D7"/>
<accession>A0A074Y0D7</accession>
<keyword evidence="1" id="KW-0843">Virulence</keyword>
<feature type="domain" description="Formyl transferase C-terminal" evidence="2">
    <location>
        <begin position="236"/>
        <end position="318"/>
    </location>
</feature>
<dbReference type="AlphaFoldDB" id="A0A074Y0D7"/>
<dbReference type="CDD" id="cd06558">
    <property type="entry name" value="crotonase-like"/>
    <property type="match status" value="1"/>
</dbReference>
<evidence type="ECO:0000259" key="2">
    <source>
        <dbReference type="Pfam" id="PF02911"/>
    </source>
</evidence>
<reference evidence="3 4" key="1">
    <citation type="journal article" date="2014" name="BMC Genomics">
        <title>Genome sequencing of four Aureobasidium pullulans varieties: biotechnological potential, stress tolerance, and description of new species.</title>
        <authorList>
            <person name="Gostin Ar C."/>
            <person name="Ohm R.A."/>
            <person name="Kogej T."/>
            <person name="Sonjak S."/>
            <person name="Turk M."/>
            <person name="Zajc J."/>
            <person name="Zalar P."/>
            <person name="Grube M."/>
            <person name="Sun H."/>
            <person name="Han J."/>
            <person name="Sharma A."/>
            <person name="Chiniquy J."/>
            <person name="Ngan C.Y."/>
            <person name="Lipzen A."/>
            <person name="Barry K."/>
            <person name="Grigoriev I.V."/>
            <person name="Gunde-Cimerman N."/>
        </authorList>
    </citation>
    <scope>NUCLEOTIDE SEQUENCE [LARGE SCALE GENOMIC DNA]</scope>
    <source>
        <strain evidence="3 4">EXF-2481</strain>
    </source>
</reference>
<dbReference type="PANTHER" id="PTHR43388">
    <property type="entry name" value="HYDROGENASE MATURATION FACTOR HOXX"/>
    <property type="match status" value="1"/>
</dbReference>
<protein>
    <recommendedName>
        <fullName evidence="2">Formyl transferase C-terminal domain-containing protein</fullName>
    </recommendedName>
</protein>
<gene>
    <name evidence="3" type="ORF">AUEXF2481DRAFT_44380</name>
</gene>
<name>A0A074Y0D7_AURSE</name>
<dbReference type="EMBL" id="KL584781">
    <property type="protein sequence ID" value="KEQ91180.1"/>
    <property type="molecule type" value="Genomic_DNA"/>
</dbReference>
<dbReference type="OMA" id="GFDPSYH"/>
<dbReference type="InterPro" id="IPR047180">
    <property type="entry name" value="HoxX-like"/>
</dbReference>
<evidence type="ECO:0000313" key="3">
    <source>
        <dbReference type="EMBL" id="KEQ91180.1"/>
    </source>
</evidence>